<dbReference type="InterPro" id="IPR036388">
    <property type="entry name" value="WH-like_DNA-bd_sf"/>
</dbReference>
<dbReference type="Proteomes" id="UP001470288">
    <property type="component" value="Unassembled WGS sequence"/>
</dbReference>
<dbReference type="PRINTS" id="PR00039">
    <property type="entry name" value="HTHLYSR"/>
</dbReference>
<evidence type="ECO:0000256" key="3">
    <source>
        <dbReference type="ARBA" id="ARBA00023125"/>
    </source>
</evidence>
<evidence type="ECO:0000256" key="2">
    <source>
        <dbReference type="ARBA" id="ARBA00023015"/>
    </source>
</evidence>
<dbReference type="InterPro" id="IPR000847">
    <property type="entry name" value="LysR_HTH_N"/>
</dbReference>
<keyword evidence="2" id="KW-0805">Transcription regulation</keyword>
<dbReference type="PANTHER" id="PTHR30126">
    <property type="entry name" value="HTH-TYPE TRANSCRIPTIONAL REGULATOR"/>
    <property type="match status" value="1"/>
</dbReference>
<evidence type="ECO:0000313" key="6">
    <source>
        <dbReference type="EMBL" id="MEQ2579875.1"/>
    </source>
</evidence>
<dbReference type="Pfam" id="PF03466">
    <property type="entry name" value="LysR_substrate"/>
    <property type="match status" value="1"/>
</dbReference>
<dbReference type="PANTHER" id="PTHR30126:SF64">
    <property type="entry name" value="HTH-TYPE TRANSCRIPTIONAL REGULATOR CITR"/>
    <property type="match status" value="1"/>
</dbReference>
<comment type="caution">
    <text evidence="6">The sequence shown here is derived from an EMBL/GenBank/DDBJ whole genome shotgun (WGS) entry which is preliminary data.</text>
</comment>
<accession>A0ABV1I4X7</accession>
<dbReference type="Pfam" id="PF00126">
    <property type="entry name" value="HTH_1"/>
    <property type="match status" value="1"/>
</dbReference>
<dbReference type="SUPFAM" id="SSF53850">
    <property type="entry name" value="Periplasmic binding protein-like II"/>
    <property type="match status" value="1"/>
</dbReference>
<feature type="domain" description="HTH lysR-type" evidence="5">
    <location>
        <begin position="9"/>
        <end position="60"/>
    </location>
</feature>
<comment type="similarity">
    <text evidence="1">Belongs to the LysR transcriptional regulatory family.</text>
</comment>
<dbReference type="Gene3D" id="1.10.10.10">
    <property type="entry name" value="Winged helix-like DNA-binding domain superfamily/Winged helix DNA-binding domain"/>
    <property type="match status" value="1"/>
</dbReference>
<organism evidence="6 7">
    <name type="scientific">Hominiventricola aquisgranensis</name>
    <dbReference type="NCBI Taxonomy" id="3133164"/>
    <lineage>
        <taxon>Bacteria</taxon>
        <taxon>Bacillati</taxon>
        <taxon>Bacillota</taxon>
        <taxon>Clostridia</taxon>
        <taxon>Lachnospirales</taxon>
        <taxon>Lachnospiraceae</taxon>
        <taxon>Hominiventricola</taxon>
    </lineage>
</organism>
<keyword evidence="4" id="KW-0804">Transcription</keyword>
<dbReference type="InterPro" id="IPR036390">
    <property type="entry name" value="WH_DNA-bd_sf"/>
</dbReference>
<gene>
    <name evidence="6" type="ORF">WMO62_13760</name>
</gene>
<evidence type="ECO:0000259" key="5">
    <source>
        <dbReference type="PROSITE" id="PS50931"/>
    </source>
</evidence>
<evidence type="ECO:0000256" key="1">
    <source>
        <dbReference type="ARBA" id="ARBA00009437"/>
    </source>
</evidence>
<sequence>MDISFDYYKIFYEVARAKSISLAAQHLCLTQPTITKYIQNLEQNLHCQLFIRSRKGVTLTSEGQMLFRQISRAVQQMSRVGNLLQDFVNCQSGKINIGASELTMRYYLLPYLESFRRQYPNVNLQIHAFSTPLSLSALNAGTIDFAVSITPLDGAEHFLVTKTSDFQDIVVAGSQYTFLQNKTLTLKELTAYPIVCMEKGTTTRKFWDSIFKHHGIELHPNIEVNSNDLIPPTVLHNLGIGFVPYKFARSFLLNYGLIQLSLDIVIPKREICIVQNPSHPLSPAAKALLDMMITGNEYTEEQYSMENEHFHGDVI</sequence>
<protein>
    <submittedName>
        <fullName evidence="6">LysR family transcriptional regulator</fullName>
    </submittedName>
</protein>
<reference evidence="6 7" key="1">
    <citation type="submission" date="2024-03" db="EMBL/GenBank/DDBJ databases">
        <title>Human intestinal bacterial collection.</title>
        <authorList>
            <person name="Pauvert C."/>
            <person name="Hitch T.C.A."/>
            <person name="Clavel T."/>
        </authorList>
    </citation>
    <scope>NUCLEOTIDE SEQUENCE [LARGE SCALE GENOMIC DNA]</scope>
    <source>
        <strain evidence="6 7">CLA-AA-H78B</strain>
    </source>
</reference>
<dbReference type="RefSeq" id="WP_118717007.1">
    <property type="nucleotide sequence ID" value="NZ_JBBMFC010000031.1"/>
</dbReference>
<dbReference type="InterPro" id="IPR005119">
    <property type="entry name" value="LysR_subst-bd"/>
</dbReference>
<proteinExistence type="inferred from homology"/>
<dbReference type="EMBL" id="JBBMFC010000031">
    <property type="protein sequence ID" value="MEQ2579875.1"/>
    <property type="molecule type" value="Genomic_DNA"/>
</dbReference>
<dbReference type="SUPFAM" id="SSF46785">
    <property type="entry name" value="Winged helix' DNA-binding domain"/>
    <property type="match status" value="1"/>
</dbReference>
<dbReference type="PROSITE" id="PS50931">
    <property type="entry name" value="HTH_LYSR"/>
    <property type="match status" value="1"/>
</dbReference>
<evidence type="ECO:0000313" key="7">
    <source>
        <dbReference type="Proteomes" id="UP001470288"/>
    </source>
</evidence>
<name>A0ABV1I4X7_9FIRM</name>
<dbReference type="Gene3D" id="3.40.190.290">
    <property type="match status" value="1"/>
</dbReference>
<evidence type="ECO:0000256" key="4">
    <source>
        <dbReference type="ARBA" id="ARBA00023163"/>
    </source>
</evidence>
<dbReference type="CDD" id="cd05466">
    <property type="entry name" value="PBP2_LTTR_substrate"/>
    <property type="match status" value="1"/>
</dbReference>
<keyword evidence="7" id="KW-1185">Reference proteome</keyword>
<keyword evidence="3" id="KW-0238">DNA-binding</keyword>